<organism evidence="3 4">
    <name type="scientific">Paraburkholderia edwinii</name>
    <dbReference type="NCBI Taxonomy" id="2861782"/>
    <lineage>
        <taxon>Bacteria</taxon>
        <taxon>Pseudomonadati</taxon>
        <taxon>Pseudomonadota</taxon>
        <taxon>Betaproteobacteria</taxon>
        <taxon>Burkholderiales</taxon>
        <taxon>Burkholderiaceae</taxon>
        <taxon>Paraburkholderia</taxon>
    </lineage>
</organism>
<keyword evidence="4" id="KW-1185">Reference proteome</keyword>
<gene>
    <name evidence="3" type="ORF">KZJ38_02480</name>
</gene>
<protein>
    <recommendedName>
        <fullName evidence="2">PIN domain-containing protein</fullName>
    </recommendedName>
</protein>
<dbReference type="InterPro" id="IPR048987">
    <property type="entry name" value="PIN-TPR-GreABC"/>
</dbReference>
<feature type="repeat" description="TPR" evidence="1">
    <location>
        <begin position="240"/>
        <end position="273"/>
    </location>
</feature>
<dbReference type="Pfam" id="PF20698">
    <property type="entry name" value="PIN-TPR-GreABC"/>
    <property type="match status" value="1"/>
</dbReference>
<reference evidence="3 4" key="1">
    <citation type="submission" date="2021-07" db="EMBL/GenBank/DDBJ databases">
        <title>Paraburkholderia edwinii protects Aspergillus sp. from phenazines by acting as a toxin sponge.</title>
        <authorList>
            <person name="Dahlstrom K.M."/>
            <person name="Newman D.K."/>
        </authorList>
    </citation>
    <scope>NUCLEOTIDE SEQUENCE [LARGE SCALE GENOMIC DNA]</scope>
    <source>
        <strain evidence="3 4">Pe01</strain>
    </source>
</reference>
<dbReference type="InterPro" id="IPR011990">
    <property type="entry name" value="TPR-like_helical_dom_sf"/>
</dbReference>
<dbReference type="PROSITE" id="PS50005">
    <property type="entry name" value="TPR"/>
    <property type="match status" value="1"/>
</dbReference>
<proteinExistence type="predicted"/>
<evidence type="ECO:0000313" key="4">
    <source>
        <dbReference type="Proteomes" id="UP000826462"/>
    </source>
</evidence>
<dbReference type="InterPro" id="IPR019734">
    <property type="entry name" value="TPR_rpt"/>
</dbReference>
<feature type="domain" description="PIN" evidence="2">
    <location>
        <begin position="987"/>
        <end position="1124"/>
    </location>
</feature>
<evidence type="ECO:0000313" key="3">
    <source>
        <dbReference type="EMBL" id="QYD69270.1"/>
    </source>
</evidence>
<evidence type="ECO:0000259" key="2">
    <source>
        <dbReference type="Pfam" id="PF20698"/>
    </source>
</evidence>
<dbReference type="Gene3D" id="1.25.40.10">
    <property type="entry name" value="Tetratricopeptide repeat domain"/>
    <property type="match status" value="1"/>
</dbReference>
<accession>A0ABX8UJQ9</accession>
<dbReference type="Proteomes" id="UP000826462">
    <property type="component" value="Chromosome 1"/>
</dbReference>
<sequence length="1339" mass="147121">MIPYSTGVQPPRTAEDFEDFCHTVYSEIFDDPTATKNGRSGQKQNGVDIFAMRKGKRYGVQCKRKTYGSLTKKIIDEEVGLADGGKVKIEELIIATTGPNDVALVEYAANLSDARHANGKFRVSVAFWDTLESYVRRFPQLQTMLAPHMPGGAFWEQRQAFAEQKVTFERFAGEMRTMFQSSESLARGIPEARAGSLDKVMDGQLDGVKALLLAGKFDDALANLSVLGKDLSVLDIHQRARWHTQRAHCYWQKDDFTSAAEEFAAAYRLTPQDEKVAGNAVRGMLLLEDYPAALTLGDELRQRFPASEGVFTAWAQASDRSGATPEWKAVPPEMRESADVLHVFAWLQVLAGDYAEAGRMAKAAQQKGDKSFEVNALRLLATVNEATEDGVLASNGIIAPAIKASLAEQIPSFEPVDKVLWSRQSVYSLSQAAACLGYAYMMIDRADLAREILLEAVKRFPGEGQLGRVCLESCFRSGSGDDAFEFGKQNIANLDSEGRLIVAEMAARRGDTAVFDAVVCALNEEEEGKRCPDDVEAFGWLLLARQGKTAELAGVLTEASARQLKSTSAKVTALTIAKREQMPWADAAIEALSKCITGEASTRDVVLASQLFLFANRFDDVVLCLEKRLPTGYFSEPHRLLFSALVQRGSRKRALQMLRSFPEDALEDSSVREDAVELARAAGDWEQLSKLAELHLVAHPERADAWGFVASVFIAQKRASALREFLSQDIPLMLEGPLRYRAQLARLEIEFGAKERGFKRLYQAFREALNSTEAASAYLGHILTLPPESMPAEPTLVSSGCAVTLTDEFGDDKSVVVDPDGLNNVPDASNFFPTSSPVFESLKGKRVGDEVMVSDGMGALQKYRVSGLTSSFRWLAHSAQEVMRKSVGKSGSLTSIDLHQTPDGNYDLSRILGMLKQRSERVRDVFDAYQHGQVTVGIVAKLLGTSAAVVSGDWPQSVEANLYVCNGTHEERLAAETLLKVQDQAVVVDLATMNELVAAGLEKVLAYSPTVFLSASESGVLDSLITDEEGNKSRANMAEQDGRIVLTELDDSYHEKRRAYLLHLRDCVGKYCQVVPVYGVEDPPSDLLKFREVIDDESYDALLLALEKNALLLTLDGRLRELASVLCGIKGAWPQAYVGAAGRSGLCSPGEYSKFVFTSLIKRRSHVSLNAMDFMWLLSQPMDFQHFAMRALLKYIVNPTVDWRSVVLFIGESLNRAAQAGATLFALRRIIETFAPLLFARGDANADLVHASIDLAVAQIVNAGFEPERAHPMEAPKVAENQAFWQQVLSASIAKARHLATERTVDELVVRSLDVAPVYCCARPMYRVNESAKSGCGTQ</sequence>
<dbReference type="SUPFAM" id="SSF48452">
    <property type="entry name" value="TPR-like"/>
    <property type="match status" value="1"/>
</dbReference>
<name>A0ABX8UJQ9_9BURK</name>
<keyword evidence="1" id="KW-0802">TPR repeat</keyword>
<evidence type="ECO:0000256" key="1">
    <source>
        <dbReference type="PROSITE-ProRule" id="PRU00339"/>
    </source>
</evidence>
<dbReference type="RefSeq" id="WP_219798637.1">
    <property type="nucleotide sequence ID" value="NZ_CP080095.1"/>
</dbReference>
<dbReference type="EMBL" id="CP080095">
    <property type="protein sequence ID" value="QYD69270.1"/>
    <property type="molecule type" value="Genomic_DNA"/>
</dbReference>